<dbReference type="RefSeq" id="WP_006013116.1">
    <property type="nucleotide sequence ID" value="NZ_BAEQ01000050.1"/>
</dbReference>
<dbReference type="Proteomes" id="UP000006251">
    <property type="component" value="Unassembled WGS sequence"/>
</dbReference>
<evidence type="ECO:0000313" key="2">
    <source>
        <dbReference type="Proteomes" id="UP000006251"/>
    </source>
</evidence>
<proteinExistence type="predicted"/>
<dbReference type="EMBL" id="BAEQ01000050">
    <property type="protein sequence ID" value="GAC29769.1"/>
    <property type="molecule type" value="Genomic_DNA"/>
</dbReference>
<accession>K6YAJ4</accession>
<gene>
    <name evidence="1" type="ORF">GPAL_2918</name>
</gene>
<reference evidence="2" key="1">
    <citation type="journal article" date="2014" name="Environ. Microbiol.">
        <title>Comparative genomics of the marine bacterial genus Glaciecola reveals the high degree of genomic diversity and genomic characteristic for cold adaptation.</title>
        <authorList>
            <person name="Qin Q.L."/>
            <person name="Xie B.B."/>
            <person name="Yu Y."/>
            <person name="Shu Y.L."/>
            <person name="Rong J.C."/>
            <person name="Zhang Y.J."/>
            <person name="Zhao D.L."/>
            <person name="Chen X.L."/>
            <person name="Zhang X.Y."/>
            <person name="Chen B."/>
            <person name="Zhou B.C."/>
            <person name="Zhang Y.Z."/>
        </authorList>
    </citation>
    <scope>NUCLEOTIDE SEQUENCE [LARGE SCALE GENOMIC DNA]</scope>
    <source>
        <strain evidence="2">ACAM 615</strain>
    </source>
</reference>
<comment type="caution">
    <text evidence="1">The sequence shown here is derived from an EMBL/GenBank/DDBJ whole genome shotgun (WGS) entry which is preliminary data.</text>
</comment>
<dbReference type="STRING" id="1121922.GCA_000428905_00399"/>
<keyword evidence="2" id="KW-1185">Reference proteome</keyword>
<name>K6YAJ4_9ALTE</name>
<dbReference type="OrthoDB" id="9795424at2"/>
<sequence>MIGTMSLTTRRELLNSVRQRYENADWIDKGRVLDGFAAATGYERKYAIRLLNTDETTTAPRKRHASQKYDEQVEC</sequence>
<dbReference type="AlphaFoldDB" id="K6YAJ4"/>
<organism evidence="1 2">
    <name type="scientific">Brumicola pallidula DSM 14239 = ACAM 615</name>
    <dbReference type="NCBI Taxonomy" id="1121922"/>
    <lineage>
        <taxon>Bacteria</taxon>
        <taxon>Pseudomonadati</taxon>
        <taxon>Pseudomonadota</taxon>
        <taxon>Gammaproteobacteria</taxon>
        <taxon>Alteromonadales</taxon>
        <taxon>Alteromonadaceae</taxon>
        <taxon>Brumicola</taxon>
    </lineage>
</organism>
<protein>
    <submittedName>
        <fullName evidence="1">Uncharacterized protein</fullName>
    </submittedName>
</protein>
<evidence type="ECO:0000313" key="1">
    <source>
        <dbReference type="EMBL" id="GAC29769.1"/>
    </source>
</evidence>